<comment type="caution">
    <text evidence="3">The sequence shown here is derived from an EMBL/GenBank/DDBJ whole genome shotgun (WGS) entry which is preliminary data.</text>
</comment>
<evidence type="ECO:0000256" key="1">
    <source>
        <dbReference type="SAM" id="MobiDB-lite"/>
    </source>
</evidence>
<dbReference type="Pfam" id="PF15038">
    <property type="entry name" value="Jiraiya"/>
    <property type="match status" value="1"/>
</dbReference>
<dbReference type="InterPro" id="IPR029201">
    <property type="entry name" value="Jiraiya"/>
</dbReference>
<accession>A0A8S4PWS7</accession>
<sequence length="355" mass="39743">MGSSFRGNGMWDYKNDNFREYPQGVYKPREREISTVSNTSDRVFNDINDFSLRSNGSENSPTRSWNTRDSLKDSTTRDSTSWDQKTRDHVINRNIDNIRSVERHTDSDTSQFSQSNGRIPHAKQNGTLSNSRLPLNKSLSLSKRSLNLSRTTLYGKDYGVQKSLISLGLLAILSLVLVVLAMQLLFKLHARQELQDSGNSLPVGVRIGILTETLYSDLLEVAIVLTTVVLMLDMCCMLVCSVQCILAAKILKVPQGEERAFKYLQECANTRFLSIAGFYLSVPLFLLVVFLFVLMELRTTSAIISTVILGLGIVYSIVAVLHSAYFWRVEKVRANAGAPVWDPNKSGTNELSTLV</sequence>
<feature type="transmembrane region" description="Helical" evidence="2">
    <location>
        <begin position="301"/>
        <end position="327"/>
    </location>
</feature>
<dbReference type="AlphaFoldDB" id="A0A8S4PWS7"/>
<organism evidence="3 4">
    <name type="scientific">Owenia fusiformis</name>
    <name type="common">Polychaete worm</name>
    <dbReference type="NCBI Taxonomy" id="6347"/>
    <lineage>
        <taxon>Eukaryota</taxon>
        <taxon>Metazoa</taxon>
        <taxon>Spiralia</taxon>
        <taxon>Lophotrochozoa</taxon>
        <taxon>Annelida</taxon>
        <taxon>Polychaeta</taxon>
        <taxon>Sedentaria</taxon>
        <taxon>Canalipalpata</taxon>
        <taxon>Sabellida</taxon>
        <taxon>Oweniida</taxon>
        <taxon>Oweniidae</taxon>
        <taxon>Owenia</taxon>
    </lineage>
</organism>
<protein>
    <submittedName>
        <fullName evidence="3">Uncharacterized protein</fullName>
    </submittedName>
</protein>
<dbReference type="PANTHER" id="PTHR39947">
    <property type="entry name" value="IP19862P"/>
    <property type="match status" value="1"/>
</dbReference>
<feature type="transmembrane region" description="Helical" evidence="2">
    <location>
        <begin position="164"/>
        <end position="186"/>
    </location>
</feature>
<dbReference type="EMBL" id="CAIIXF020000010">
    <property type="protein sequence ID" value="CAH1798053.1"/>
    <property type="molecule type" value="Genomic_DNA"/>
</dbReference>
<dbReference type="OrthoDB" id="10056560at2759"/>
<reference evidence="3" key="1">
    <citation type="submission" date="2022-03" db="EMBL/GenBank/DDBJ databases">
        <authorList>
            <person name="Martin C."/>
        </authorList>
    </citation>
    <scope>NUCLEOTIDE SEQUENCE</scope>
</reference>
<feature type="transmembrane region" description="Helical" evidence="2">
    <location>
        <begin position="272"/>
        <end position="295"/>
    </location>
</feature>
<evidence type="ECO:0000313" key="4">
    <source>
        <dbReference type="Proteomes" id="UP000749559"/>
    </source>
</evidence>
<feature type="compositionally biased region" description="Polar residues" evidence="1">
    <location>
        <begin position="108"/>
        <end position="117"/>
    </location>
</feature>
<evidence type="ECO:0000313" key="3">
    <source>
        <dbReference type="EMBL" id="CAH1798053.1"/>
    </source>
</evidence>
<keyword evidence="4" id="KW-1185">Reference proteome</keyword>
<keyword evidence="2" id="KW-1133">Transmembrane helix</keyword>
<feature type="compositionally biased region" description="Polar residues" evidence="1">
    <location>
        <begin position="51"/>
        <end position="68"/>
    </location>
</feature>
<proteinExistence type="predicted"/>
<evidence type="ECO:0000256" key="2">
    <source>
        <dbReference type="SAM" id="Phobius"/>
    </source>
</evidence>
<dbReference type="Proteomes" id="UP000749559">
    <property type="component" value="Unassembled WGS sequence"/>
</dbReference>
<feature type="region of interest" description="Disordered" evidence="1">
    <location>
        <begin position="49"/>
        <end position="85"/>
    </location>
</feature>
<keyword evidence="2" id="KW-0812">Transmembrane</keyword>
<name>A0A8S4PWS7_OWEFU</name>
<feature type="region of interest" description="Disordered" evidence="1">
    <location>
        <begin position="99"/>
        <end position="134"/>
    </location>
</feature>
<gene>
    <name evidence="3" type="ORF">OFUS_LOCUS22243</name>
</gene>
<feature type="transmembrane region" description="Helical" evidence="2">
    <location>
        <begin position="221"/>
        <end position="251"/>
    </location>
</feature>
<dbReference type="PANTHER" id="PTHR39947:SF1">
    <property type="entry name" value="IP19862P"/>
    <property type="match status" value="1"/>
</dbReference>
<keyword evidence="2" id="KW-0472">Membrane</keyword>